<sequence>MVKISEVEEEEHVLKPTSNEFSGSESSCAKMNKNEGIVALGDSPLKNDENVDNDEEEDDDDDHDDNSVEDSSDEIDTSNEDAMEDGDSYYSDNEESEQIKPTGMDIVKNVLERAAKEAEKNESISVAKPLDLEYDLGTLLAIDTNEMDSDLLRDSTEEYLKNLARDNTQLLVNHIWELPITRKENEIVAKLPPPSFRLPREKPAPKPKPLTKWQQFALEKGIQKKKRPKVQWDETLQKWIPWWGYKRTKAEREKSWVIEAKQNEDPMEDPFAKRAEAKQERVAKNELQRMRNLARANNVKIPREDTLGEGKKGKNKKGQPKLNKKGEPVPRMGLLTPDKMNSSQLKQAVAVSKFSTASVGKFQSRLPKEKERSVGALLPIAKKRRAPFLKPEEERKANLDIIDNILKKRPKLDLEKAVNRHINQEEKQRAEEKSQKPKGKGREKARGKGKGNRKGKGLGKVKMSGKGGKGGGKQKRGKKR</sequence>
<dbReference type="Proteomes" id="UP001378592">
    <property type="component" value="Unassembled WGS sequence"/>
</dbReference>
<dbReference type="GO" id="GO:0030687">
    <property type="term" value="C:preribosome, large subunit precursor"/>
    <property type="evidence" value="ECO:0007669"/>
    <property type="project" value="TreeGrafter"/>
</dbReference>
<evidence type="ECO:0000256" key="6">
    <source>
        <dbReference type="SAM" id="MobiDB-lite"/>
    </source>
</evidence>
<evidence type="ECO:0000313" key="7">
    <source>
        <dbReference type="EMBL" id="KAK7793653.1"/>
    </source>
</evidence>
<comment type="subcellular location">
    <subcellularLocation>
        <location evidence="1 5">Nucleus</location>
    </subcellularLocation>
</comment>
<keyword evidence="8" id="KW-1185">Reference proteome</keyword>
<dbReference type="InterPro" id="IPR007023">
    <property type="entry name" value="Ribosom_reg"/>
</dbReference>
<evidence type="ECO:0000256" key="5">
    <source>
        <dbReference type="RuleBase" id="RU364132"/>
    </source>
</evidence>
<comment type="similarity">
    <text evidence="2 5">Belongs to the RRS1 family.</text>
</comment>
<gene>
    <name evidence="7" type="ORF">R5R35_006137</name>
</gene>
<dbReference type="Pfam" id="PF04939">
    <property type="entry name" value="RRS1"/>
    <property type="match status" value="1"/>
</dbReference>
<keyword evidence="4 5" id="KW-0539">Nucleus</keyword>
<evidence type="ECO:0000256" key="2">
    <source>
        <dbReference type="ARBA" id="ARBA00010077"/>
    </source>
</evidence>
<keyword evidence="3 5" id="KW-0690">Ribosome biogenesis</keyword>
<reference evidence="7 8" key="1">
    <citation type="submission" date="2024-03" db="EMBL/GenBank/DDBJ databases">
        <title>The genome assembly and annotation of the cricket Gryllus longicercus Weissman &amp; Gray.</title>
        <authorList>
            <person name="Szrajer S."/>
            <person name="Gray D."/>
            <person name="Ylla G."/>
        </authorList>
    </citation>
    <scope>NUCLEOTIDE SEQUENCE [LARGE SCALE GENOMIC DNA]</scope>
    <source>
        <strain evidence="7">DAG 2021-001</strain>
        <tissue evidence="7">Whole body minus gut</tissue>
    </source>
</reference>
<evidence type="ECO:0000256" key="1">
    <source>
        <dbReference type="ARBA" id="ARBA00004123"/>
    </source>
</evidence>
<dbReference type="PANTHER" id="PTHR17602">
    <property type="entry name" value="RIBOSOME BIOGENESIS REGULATORY PROTEIN"/>
    <property type="match status" value="1"/>
</dbReference>
<feature type="compositionally biased region" description="Basic residues" evidence="6">
    <location>
        <begin position="447"/>
        <end position="459"/>
    </location>
</feature>
<feature type="region of interest" description="Disordered" evidence="6">
    <location>
        <begin position="406"/>
        <end position="480"/>
    </location>
</feature>
<dbReference type="EMBL" id="JAZDUA010000368">
    <property type="protein sequence ID" value="KAK7793653.1"/>
    <property type="molecule type" value="Genomic_DNA"/>
</dbReference>
<evidence type="ECO:0000256" key="4">
    <source>
        <dbReference type="ARBA" id="ARBA00023242"/>
    </source>
</evidence>
<comment type="function">
    <text evidence="5">Involved in ribosomal large subunit assembly.</text>
</comment>
<protein>
    <recommendedName>
        <fullName evidence="5">Ribosome biogenesis regulatory protein</fullName>
    </recommendedName>
</protein>
<evidence type="ECO:0000313" key="8">
    <source>
        <dbReference type="Proteomes" id="UP001378592"/>
    </source>
</evidence>
<evidence type="ECO:0000256" key="3">
    <source>
        <dbReference type="ARBA" id="ARBA00022517"/>
    </source>
</evidence>
<feature type="region of interest" description="Disordered" evidence="6">
    <location>
        <begin position="1"/>
        <end position="104"/>
    </location>
</feature>
<feature type="compositionally biased region" description="Basic residues" evidence="6">
    <location>
        <begin position="313"/>
        <end position="323"/>
    </location>
</feature>
<comment type="caution">
    <text evidence="7">The sequence shown here is derived from an EMBL/GenBank/DDBJ whole genome shotgun (WGS) entry which is preliminary data.</text>
</comment>
<dbReference type="AlphaFoldDB" id="A0AAN9VLU7"/>
<dbReference type="PANTHER" id="PTHR17602:SF4">
    <property type="entry name" value="RIBOSOME BIOGENESIS REGULATORY PROTEIN HOMOLOG"/>
    <property type="match status" value="1"/>
</dbReference>
<dbReference type="GO" id="GO:0000447">
    <property type="term" value="P:endonucleolytic cleavage in ITS1 to separate SSU-rRNA from 5.8S rRNA and LSU-rRNA from tricistronic rRNA transcript (SSU-rRNA, 5.8S rRNA, LSU-rRNA)"/>
    <property type="evidence" value="ECO:0007669"/>
    <property type="project" value="TreeGrafter"/>
</dbReference>
<feature type="compositionally biased region" description="Basic and acidic residues" evidence="6">
    <location>
        <begin position="302"/>
        <end position="312"/>
    </location>
</feature>
<feature type="compositionally biased region" description="Basic and acidic residues" evidence="6">
    <location>
        <begin position="411"/>
        <end position="446"/>
    </location>
</feature>
<proteinExistence type="inferred from homology"/>
<accession>A0AAN9VLU7</accession>
<name>A0AAN9VLU7_9ORTH</name>
<feature type="compositionally biased region" description="Acidic residues" evidence="6">
    <location>
        <begin position="50"/>
        <end position="96"/>
    </location>
</feature>
<organism evidence="7 8">
    <name type="scientific">Gryllus longicercus</name>
    <dbReference type="NCBI Taxonomy" id="2509291"/>
    <lineage>
        <taxon>Eukaryota</taxon>
        <taxon>Metazoa</taxon>
        <taxon>Ecdysozoa</taxon>
        <taxon>Arthropoda</taxon>
        <taxon>Hexapoda</taxon>
        <taxon>Insecta</taxon>
        <taxon>Pterygota</taxon>
        <taxon>Neoptera</taxon>
        <taxon>Polyneoptera</taxon>
        <taxon>Orthoptera</taxon>
        <taxon>Ensifera</taxon>
        <taxon>Gryllidea</taxon>
        <taxon>Grylloidea</taxon>
        <taxon>Gryllidae</taxon>
        <taxon>Gryllinae</taxon>
        <taxon>Gryllus</taxon>
    </lineage>
</organism>
<feature type="region of interest" description="Disordered" evidence="6">
    <location>
        <begin position="302"/>
        <end position="338"/>
    </location>
</feature>
<dbReference type="GO" id="GO:0042273">
    <property type="term" value="P:ribosomal large subunit biogenesis"/>
    <property type="evidence" value="ECO:0007669"/>
    <property type="project" value="TreeGrafter"/>
</dbReference>
<feature type="compositionally biased region" description="Polar residues" evidence="6">
    <location>
        <begin position="16"/>
        <end position="29"/>
    </location>
</feature>
<dbReference type="GO" id="GO:0005730">
    <property type="term" value="C:nucleolus"/>
    <property type="evidence" value="ECO:0007669"/>
    <property type="project" value="TreeGrafter"/>
</dbReference>